<organism evidence="1 2">
    <name type="scientific">Jeotgalibacillus campisalis</name>
    <dbReference type="NCBI Taxonomy" id="220754"/>
    <lineage>
        <taxon>Bacteria</taxon>
        <taxon>Bacillati</taxon>
        <taxon>Bacillota</taxon>
        <taxon>Bacilli</taxon>
        <taxon>Bacillales</taxon>
        <taxon>Caryophanaceae</taxon>
        <taxon>Jeotgalibacillus</taxon>
    </lineage>
</organism>
<sequence length="135" mass="15330">MFEKFFSSIGFEGAEIQTTVHPNTFSPGDTIEGLVTVIGGQSDQQIAGIELTLFVFHDNEHRSDSDFSYYDEELNQVMLKEISEIKANEKKECRFKMVLTKNHPTSSESVETYIQTKLLVHNGVDPEDKDIIIIK</sequence>
<name>A0A0C2RC55_9BACL</name>
<reference evidence="1 2" key="1">
    <citation type="submission" date="2015-01" db="EMBL/GenBank/DDBJ databases">
        <title>Jeotgalibacillus campisalis genome sequencing.</title>
        <authorList>
            <person name="Goh K.M."/>
            <person name="Chan K.-G."/>
            <person name="Yaakop A.S."/>
            <person name="Ee R."/>
            <person name="Gan H.M."/>
            <person name="Chan C.S."/>
        </authorList>
    </citation>
    <scope>NUCLEOTIDE SEQUENCE [LARGE SCALE GENOMIC DNA]</scope>
    <source>
        <strain evidence="1 2">SF-57</strain>
    </source>
</reference>
<dbReference type="Proteomes" id="UP000031972">
    <property type="component" value="Unassembled WGS sequence"/>
</dbReference>
<dbReference type="OrthoDB" id="2402463at2"/>
<comment type="caution">
    <text evidence="1">The sequence shown here is derived from an EMBL/GenBank/DDBJ whole genome shotgun (WGS) entry which is preliminary data.</text>
</comment>
<evidence type="ECO:0008006" key="3">
    <source>
        <dbReference type="Google" id="ProtNLM"/>
    </source>
</evidence>
<dbReference type="AlphaFoldDB" id="A0A0C2RC55"/>
<dbReference type="PANTHER" id="PTHR40053">
    <property type="entry name" value="SPORULATION-CONTROL PROTEIN SPO0M"/>
    <property type="match status" value="1"/>
</dbReference>
<evidence type="ECO:0000313" key="1">
    <source>
        <dbReference type="EMBL" id="KIL47880.1"/>
    </source>
</evidence>
<dbReference type="EMBL" id="JXRR01000014">
    <property type="protein sequence ID" value="KIL47880.1"/>
    <property type="molecule type" value="Genomic_DNA"/>
</dbReference>
<evidence type="ECO:0000313" key="2">
    <source>
        <dbReference type="Proteomes" id="UP000031972"/>
    </source>
</evidence>
<gene>
    <name evidence="1" type="ORF">KR50_20470</name>
</gene>
<dbReference type="PATRIC" id="fig|220754.4.peg.2068"/>
<dbReference type="Pfam" id="PF07070">
    <property type="entry name" value="Spo0M"/>
    <property type="match status" value="1"/>
</dbReference>
<keyword evidence="2" id="KW-1185">Reference proteome</keyword>
<dbReference type="RefSeq" id="WP_041057773.1">
    <property type="nucleotide sequence ID" value="NZ_JXRR01000014.1"/>
</dbReference>
<dbReference type="PANTHER" id="PTHR40053:SF1">
    <property type="entry name" value="SPORULATION-CONTROL PROTEIN SPO0M"/>
    <property type="match status" value="1"/>
</dbReference>
<protein>
    <recommendedName>
        <fullName evidence="3">Stage 0 sporulation protein M</fullName>
    </recommendedName>
</protein>
<proteinExistence type="predicted"/>
<dbReference type="InterPro" id="IPR009776">
    <property type="entry name" value="Spore_0_M"/>
</dbReference>
<accession>A0A0C2RC55</accession>